<organism evidence="5 6">
    <name type="scientific">Pelolinea submarina</name>
    <dbReference type="NCBI Taxonomy" id="913107"/>
    <lineage>
        <taxon>Bacteria</taxon>
        <taxon>Bacillati</taxon>
        <taxon>Chloroflexota</taxon>
        <taxon>Anaerolineae</taxon>
        <taxon>Anaerolineales</taxon>
        <taxon>Anaerolineaceae</taxon>
        <taxon>Pelolinea</taxon>
    </lineage>
</organism>
<dbReference type="PRINTS" id="PR00080">
    <property type="entry name" value="SDRFAMILY"/>
</dbReference>
<dbReference type="SUPFAM" id="SSF51735">
    <property type="entry name" value="NAD(P)-binding Rossmann-fold domains"/>
    <property type="match status" value="1"/>
</dbReference>
<dbReference type="InterPro" id="IPR036291">
    <property type="entry name" value="NAD(P)-bd_dom_sf"/>
</dbReference>
<evidence type="ECO:0000256" key="3">
    <source>
        <dbReference type="RuleBase" id="RU000363"/>
    </source>
</evidence>
<comment type="caution">
    <text evidence="5">The sequence shown here is derived from an EMBL/GenBank/DDBJ whole genome shotgun (WGS) entry which is preliminary data.</text>
</comment>
<dbReference type="InterPro" id="IPR057326">
    <property type="entry name" value="KR_dom"/>
</dbReference>
<dbReference type="AlphaFoldDB" id="A0A347ZP62"/>
<evidence type="ECO:0000256" key="2">
    <source>
        <dbReference type="ARBA" id="ARBA00023002"/>
    </source>
</evidence>
<dbReference type="Pfam" id="PF00106">
    <property type="entry name" value="adh_short"/>
    <property type="match status" value="1"/>
</dbReference>
<dbReference type="CDD" id="cd05233">
    <property type="entry name" value="SDR_c"/>
    <property type="match status" value="1"/>
</dbReference>
<dbReference type="PANTHER" id="PTHR44196">
    <property type="entry name" value="DEHYDROGENASE/REDUCTASE SDR FAMILY MEMBER 7B"/>
    <property type="match status" value="1"/>
</dbReference>
<evidence type="ECO:0000259" key="4">
    <source>
        <dbReference type="SMART" id="SM00822"/>
    </source>
</evidence>
<dbReference type="PIRSF" id="PIRSF000126">
    <property type="entry name" value="11-beta-HSD1"/>
    <property type="match status" value="1"/>
</dbReference>
<dbReference type="SMART" id="SM00822">
    <property type="entry name" value="PKS_KR"/>
    <property type="match status" value="1"/>
</dbReference>
<keyword evidence="6" id="KW-1185">Reference proteome</keyword>
<evidence type="ECO:0000313" key="6">
    <source>
        <dbReference type="Proteomes" id="UP000256388"/>
    </source>
</evidence>
<dbReference type="OrthoDB" id="161728at2"/>
<sequence>MADNIDNMYVLITGASSGIGASLAKFLAGQGQQIFMTARREDRLEALSRDIREQGGRADYLAGDISDADFRVFLMEKVQEKGRLDVLINNAGFGYYGYFYQMQWQDAHNLLAVNMEALAHLTRLALPEMVARGSGRIINISSIAGALPNQGIAMYSASKAFVDAFTTSLYRELRGSGVTASALRLGPVETEFYKQARQKENGGPVPAERFAIPVERVNRALWRLLRRPRRAMYVPGWLSITRWVEPLFGALIDPLGPLLLRKAKH</sequence>
<dbReference type="GO" id="GO:0016491">
    <property type="term" value="F:oxidoreductase activity"/>
    <property type="evidence" value="ECO:0007669"/>
    <property type="project" value="UniProtKB-KW"/>
</dbReference>
<dbReference type="RefSeq" id="WP_116225342.1">
    <property type="nucleotide sequence ID" value="NZ_AP018437.1"/>
</dbReference>
<evidence type="ECO:0000256" key="1">
    <source>
        <dbReference type="ARBA" id="ARBA00006484"/>
    </source>
</evidence>
<gene>
    <name evidence="5" type="ORF">DFR64_2068</name>
</gene>
<dbReference type="PANTHER" id="PTHR44196:SF1">
    <property type="entry name" value="DEHYDROGENASE_REDUCTASE SDR FAMILY MEMBER 7B"/>
    <property type="match status" value="1"/>
</dbReference>
<comment type="similarity">
    <text evidence="1 3">Belongs to the short-chain dehydrogenases/reductases (SDR) family.</text>
</comment>
<dbReference type="PRINTS" id="PR00081">
    <property type="entry name" value="GDHRDH"/>
</dbReference>
<dbReference type="EMBL" id="QUMS01000002">
    <property type="protein sequence ID" value="REG08694.1"/>
    <property type="molecule type" value="Genomic_DNA"/>
</dbReference>
<dbReference type="GO" id="GO:0016020">
    <property type="term" value="C:membrane"/>
    <property type="evidence" value="ECO:0007669"/>
    <property type="project" value="TreeGrafter"/>
</dbReference>
<reference evidence="5 6" key="1">
    <citation type="submission" date="2018-08" db="EMBL/GenBank/DDBJ databases">
        <title>Genomic Encyclopedia of Type Strains, Phase IV (KMG-IV): sequencing the most valuable type-strain genomes for metagenomic binning, comparative biology and taxonomic classification.</title>
        <authorList>
            <person name="Goeker M."/>
        </authorList>
    </citation>
    <scope>NUCLEOTIDE SEQUENCE [LARGE SCALE GENOMIC DNA]</scope>
    <source>
        <strain evidence="5 6">DSM 23923</strain>
    </source>
</reference>
<accession>A0A347ZP62</accession>
<proteinExistence type="inferred from homology"/>
<protein>
    <recommendedName>
        <fullName evidence="4">Ketoreductase domain-containing protein</fullName>
    </recommendedName>
</protein>
<dbReference type="InterPro" id="IPR002347">
    <property type="entry name" value="SDR_fam"/>
</dbReference>
<keyword evidence="2" id="KW-0560">Oxidoreductase</keyword>
<evidence type="ECO:0000313" key="5">
    <source>
        <dbReference type="EMBL" id="REG08694.1"/>
    </source>
</evidence>
<dbReference type="Proteomes" id="UP000256388">
    <property type="component" value="Unassembled WGS sequence"/>
</dbReference>
<feature type="domain" description="Ketoreductase" evidence="4">
    <location>
        <begin position="10"/>
        <end position="189"/>
    </location>
</feature>
<name>A0A347ZP62_9CHLR</name>
<dbReference type="Gene3D" id="3.40.50.720">
    <property type="entry name" value="NAD(P)-binding Rossmann-like Domain"/>
    <property type="match status" value="1"/>
</dbReference>